<dbReference type="PRINTS" id="PR00306">
    <property type="entry name" value="SERUMAMYLOID"/>
</dbReference>
<gene>
    <name evidence="5" type="ORF">GDO78_013901</name>
</gene>
<comment type="caution">
    <text evidence="5">The sequence shown here is derived from an EMBL/GenBank/DDBJ whole genome shotgun (WGS) entry which is preliminary data.</text>
</comment>
<dbReference type="OrthoDB" id="6112826at2759"/>
<dbReference type="PANTHER" id="PTHR23424">
    <property type="entry name" value="SERUM AMYLOID A"/>
    <property type="match status" value="1"/>
</dbReference>
<comment type="function">
    <text evidence="2">Major acute phase reactant. Apolipoprotein of the HDL complex.</text>
</comment>
<keyword evidence="2" id="KW-0011">Acute phase</keyword>
<evidence type="ECO:0000313" key="6">
    <source>
        <dbReference type="Proteomes" id="UP000770717"/>
    </source>
</evidence>
<keyword evidence="6" id="KW-1185">Reference proteome</keyword>
<dbReference type="EMBL" id="WNTK01001089">
    <property type="protein sequence ID" value="KAG9468000.1"/>
    <property type="molecule type" value="Genomic_DNA"/>
</dbReference>
<dbReference type="Gene3D" id="1.10.132.110">
    <property type="entry name" value="Serum amyloid A protein"/>
    <property type="match status" value="1"/>
</dbReference>
<dbReference type="Proteomes" id="UP000770717">
    <property type="component" value="Unassembled WGS sequence"/>
</dbReference>
<dbReference type="InterPro" id="IPR000096">
    <property type="entry name" value="Serum_amyloid_A"/>
</dbReference>
<dbReference type="InterPro" id="IPR052464">
    <property type="entry name" value="Synovial_Prolif_Regulator"/>
</dbReference>
<organism evidence="5 6">
    <name type="scientific">Eleutherodactylus coqui</name>
    <name type="common">Puerto Rican coqui</name>
    <dbReference type="NCBI Taxonomy" id="57060"/>
    <lineage>
        <taxon>Eukaryota</taxon>
        <taxon>Metazoa</taxon>
        <taxon>Chordata</taxon>
        <taxon>Craniata</taxon>
        <taxon>Vertebrata</taxon>
        <taxon>Euteleostomi</taxon>
        <taxon>Amphibia</taxon>
        <taxon>Batrachia</taxon>
        <taxon>Anura</taxon>
        <taxon>Neobatrachia</taxon>
        <taxon>Hyloidea</taxon>
        <taxon>Eleutherodactylidae</taxon>
        <taxon>Eleutherodactylinae</taxon>
        <taxon>Eleutherodactylus</taxon>
        <taxon>Eleutherodactylus</taxon>
    </lineage>
</organism>
<dbReference type="Pfam" id="PF00277">
    <property type="entry name" value="SAA"/>
    <property type="match status" value="1"/>
</dbReference>
<reference evidence="5" key="1">
    <citation type="thesis" date="2020" institute="ProQuest LLC" country="789 East Eisenhower Parkway, Ann Arbor, MI, USA">
        <title>Comparative Genomics and Chromosome Evolution.</title>
        <authorList>
            <person name="Mudd A.B."/>
        </authorList>
    </citation>
    <scope>NUCLEOTIDE SEQUENCE</scope>
    <source>
        <strain evidence="5">HN-11 Male</strain>
        <tissue evidence="5">Kidney and liver</tissue>
    </source>
</reference>
<feature type="compositionally biased region" description="Basic residues" evidence="3">
    <location>
        <begin position="129"/>
        <end position="138"/>
    </location>
</feature>
<dbReference type="AlphaFoldDB" id="A0A8J6EFE0"/>
<feature type="chain" id="PRO_5035186230" description="Serum amyloid A protein" evidence="4">
    <location>
        <begin position="19"/>
        <end position="138"/>
    </location>
</feature>
<proteinExistence type="inferred from homology"/>
<dbReference type="GO" id="GO:0034364">
    <property type="term" value="C:high-density lipoprotein particle"/>
    <property type="evidence" value="ECO:0007669"/>
    <property type="project" value="UniProtKB-UniRule"/>
</dbReference>
<evidence type="ECO:0000256" key="3">
    <source>
        <dbReference type="SAM" id="MobiDB-lite"/>
    </source>
</evidence>
<evidence type="ECO:0000256" key="4">
    <source>
        <dbReference type="SAM" id="SignalP"/>
    </source>
</evidence>
<sequence length="138" mass="15463">MRLSVLLLLLLSVALSQAWLEGLKDKGRKIKNNVRDAARFSKQAAQGSWDMARAYKDMREANYKNSDKYFHARGNYDAAKRGKGGAWAARVISNARERVQTIGGRGLADSAADQKANKWGRSGRDPNHFRPKGLPKKY</sequence>
<name>A0A8J6EFE0_ELECQ</name>
<feature type="signal peptide" evidence="4">
    <location>
        <begin position="1"/>
        <end position="18"/>
    </location>
</feature>
<dbReference type="SMART" id="SM00197">
    <property type="entry name" value="SAA"/>
    <property type="match status" value="1"/>
</dbReference>
<keyword evidence="4" id="KW-0732">Signal</keyword>
<protein>
    <recommendedName>
        <fullName evidence="2">Serum amyloid A protein</fullName>
    </recommendedName>
</protein>
<feature type="region of interest" description="Disordered" evidence="3">
    <location>
        <begin position="103"/>
        <end position="138"/>
    </location>
</feature>
<dbReference type="PANTHER" id="PTHR23424:SF29">
    <property type="entry name" value="SERUM AMYLOID A PROTEIN"/>
    <property type="match status" value="1"/>
</dbReference>
<dbReference type="PROSITE" id="PS00992">
    <property type="entry name" value="SAA"/>
    <property type="match status" value="1"/>
</dbReference>
<evidence type="ECO:0000256" key="1">
    <source>
        <dbReference type="ARBA" id="ARBA00007745"/>
    </source>
</evidence>
<dbReference type="FunFam" id="1.10.132.110:FF:000001">
    <property type="entry name" value="Serum amyloid A protein"/>
    <property type="match status" value="1"/>
</dbReference>
<evidence type="ECO:0000313" key="5">
    <source>
        <dbReference type="EMBL" id="KAG9468000.1"/>
    </source>
</evidence>
<accession>A0A8J6EFE0</accession>
<keyword evidence="2" id="KW-0345">HDL</keyword>
<evidence type="ECO:0000256" key="2">
    <source>
        <dbReference type="RuleBase" id="RU000539"/>
    </source>
</evidence>
<comment type="similarity">
    <text evidence="1 2">Belongs to the SAA family.</text>
</comment>
<dbReference type="GO" id="GO:0006953">
    <property type="term" value="P:acute-phase response"/>
    <property type="evidence" value="ECO:0007669"/>
    <property type="project" value="UniProtKB-UniRule"/>
</dbReference>